<dbReference type="SUPFAM" id="SSF46785">
    <property type="entry name" value="Winged helix' DNA-binding domain"/>
    <property type="match status" value="1"/>
</dbReference>
<dbReference type="InterPro" id="IPR000524">
    <property type="entry name" value="Tscrpt_reg_HTH_GntR"/>
</dbReference>
<dbReference type="EMBL" id="AUBJ02000001">
    <property type="protein sequence ID" value="MCP2330374.1"/>
    <property type="molecule type" value="Genomic_DNA"/>
</dbReference>
<dbReference type="Gene3D" id="1.10.10.10">
    <property type="entry name" value="Winged helix-like DNA-binding domain superfamily/Winged helix DNA-binding domain"/>
    <property type="match status" value="1"/>
</dbReference>
<name>A0ABT1JDT4_ACTCY</name>
<evidence type="ECO:0000256" key="2">
    <source>
        <dbReference type="ARBA" id="ARBA00023125"/>
    </source>
</evidence>
<dbReference type="CDD" id="cd07377">
    <property type="entry name" value="WHTH_GntR"/>
    <property type="match status" value="1"/>
</dbReference>
<evidence type="ECO:0000256" key="1">
    <source>
        <dbReference type="ARBA" id="ARBA00023015"/>
    </source>
</evidence>
<evidence type="ECO:0000259" key="4">
    <source>
        <dbReference type="PROSITE" id="PS50949"/>
    </source>
</evidence>
<dbReference type="InterPro" id="IPR008920">
    <property type="entry name" value="TF_FadR/GntR_C"/>
</dbReference>
<organism evidence="5 6">
    <name type="scientific">Actinoalloteichus caeruleus DSM 43889</name>
    <dbReference type="NCBI Taxonomy" id="1120930"/>
    <lineage>
        <taxon>Bacteria</taxon>
        <taxon>Bacillati</taxon>
        <taxon>Actinomycetota</taxon>
        <taxon>Actinomycetes</taxon>
        <taxon>Pseudonocardiales</taxon>
        <taxon>Pseudonocardiaceae</taxon>
        <taxon>Actinoalloteichus</taxon>
        <taxon>Actinoalloteichus cyanogriseus</taxon>
    </lineage>
</organism>
<dbReference type="PANTHER" id="PTHR43537">
    <property type="entry name" value="TRANSCRIPTIONAL REGULATOR, GNTR FAMILY"/>
    <property type="match status" value="1"/>
</dbReference>
<evidence type="ECO:0000313" key="6">
    <source>
        <dbReference type="Proteomes" id="UP000791080"/>
    </source>
</evidence>
<dbReference type="PROSITE" id="PS50949">
    <property type="entry name" value="HTH_GNTR"/>
    <property type="match status" value="1"/>
</dbReference>
<comment type="caution">
    <text evidence="5">The sequence shown here is derived from an EMBL/GenBank/DDBJ whole genome shotgun (WGS) entry which is preliminary data.</text>
</comment>
<dbReference type="InterPro" id="IPR036388">
    <property type="entry name" value="WH-like_DNA-bd_sf"/>
</dbReference>
<dbReference type="PRINTS" id="PR00035">
    <property type="entry name" value="HTHGNTR"/>
</dbReference>
<dbReference type="SMART" id="SM00895">
    <property type="entry name" value="FCD"/>
    <property type="match status" value="1"/>
</dbReference>
<dbReference type="InterPro" id="IPR036390">
    <property type="entry name" value="WH_DNA-bd_sf"/>
</dbReference>
<dbReference type="Pfam" id="PF07729">
    <property type="entry name" value="FCD"/>
    <property type="match status" value="1"/>
</dbReference>
<evidence type="ECO:0000256" key="3">
    <source>
        <dbReference type="ARBA" id="ARBA00023163"/>
    </source>
</evidence>
<gene>
    <name evidence="5" type="ORF">G443_000644</name>
</gene>
<dbReference type="Pfam" id="PF00392">
    <property type="entry name" value="GntR"/>
    <property type="match status" value="1"/>
</dbReference>
<evidence type="ECO:0000313" key="5">
    <source>
        <dbReference type="EMBL" id="MCP2330374.1"/>
    </source>
</evidence>
<dbReference type="RefSeq" id="WP_026418094.1">
    <property type="nucleotide sequence ID" value="NZ_AUBJ02000001.1"/>
</dbReference>
<accession>A0ABT1JDT4</accession>
<proteinExistence type="predicted"/>
<keyword evidence="3" id="KW-0804">Transcription</keyword>
<dbReference type="SMART" id="SM00345">
    <property type="entry name" value="HTH_GNTR"/>
    <property type="match status" value="1"/>
</dbReference>
<sequence length="222" mass="24413">MSLDVPALTGVERQTLREQSLRRLREAIRSGQLAPGTRLIETELSKALSVSRGTLREALRHLEQEGLVAADERGRLLVRALTRSEVMDIFAVRGALEALAVETLCSAPDRTEIVRELRAALADLRDAGDDLDDLAEADLALHTRMCELTGNSTLAQSWSHISGLTRATITRAGPELALRNMDWNRHQPIVDAIEAGDAARGREVVREHMMDAAQRIVALLDV</sequence>
<keyword evidence="6" id="KW-1185">Reference proteome</keyword>
<dbReference type="InterPro" id="IPR011711">
    <property type="entry name" value="GntR_C"/>
</dbReference>
<dbReference type="Gene3D" id="1.20.120.530">
    <property type="entry name" value="GntR ligand-binding domain-like"/>
    <property type="match status" value="1"/>
</dbReference>
<keyword evidence="2 5" id="KW-0238">DNA-binding</keyword>
<dbReference type="SUPFAM" id="SSF48008">
    <property type="entry name" value="GntR ligand-binding domain-like"/>
    <property type="match status" value="1"/>
</dbReference>
<dbReference type="GO" id="GO:0003677">
    <property type="term" value="F:DNA binding"/>
    <property type="evidence" value="ECO:0007669"/>
    <property type="project" value="UniProtKB-KW"/>
</dbReference>
<keyword evidence="1" id="KW-0805">Transcription regulation</keyword>
<reference evidence="5 6" key="1">
    <citation type="submission" date="2022-06" db="EMBL/GenBank/DDBJ databases">
        <title>Genomic Encyclopedia of Type Strains, Phase I: the one thousand microbial genomes (KMG-I) project.</title>
        <authorList>
            <person name="Kyrpides N."/>
        </authorList>
    </citation>
    <scope>NUCLEOTIDE SEQUENCE [LARGE SCALE GENOMIC DNA]</scope>
    <source>
        <strain evidence="5 6">DSM 43889</strain>
    </source>
</reference>
<protein>
    <submittedName>
        <fullName evidence="5">DNA-binding transcriptional regulator, GntR family</fullName>
    </submittedName>
</protein>
<feature type="domain" description="HTH gntR-type" evidence="4">
    <location>
        <begin position="14"/>
        <end position="81"/>
    </location>
</feature>
<dbReference type="PANTHER" id="PTHR43537:SF51">
    <property type="entry name" value="HTH-TYPE TRANSCRIPTIONAL REGULATOR LGOR-RELATED"/>
    <property type="match status" value="1"/>
</dbReference>
<dbReference type="Proteomes" id="UP000791080">
    <property type="component" value="Unassembled WGS sequence"/>
</dbReference>